<sequence>LGASLVAHRPHVYGGATVRKEEEKIVGGLVIDGNVQGGKELVVALERCEVLVEKGTEKRKEREKSKEESSVRMDMSEEASSDCSLITVETRPRSESESSCHASGSGFGRLWKGPKRPRLGEFDVQLSLSSEEEIKEALSPRRGRGRPRLSKGDGMSTDEDRPGTPVPVRGRGRPPTHGRYVGLSKARENMAEEKAQAKQKAEDDLLKEAAVARFRREARKEVSSPFGQRVDEKTAARLQDQVWEDLDLIRKVATKSAHLKGTFVRDLKDAAASIKETVEALGSRTVSDETRRLQADNTRLQAEMASLRRELAQLRTEMEGMRKQGSAHSSPDKTEEAPPAMRRRNVECPPGVTRGQTAPGEEPPAAFGDRQKTRRAHICCRGFGISPDTAKPPTEGAPSGSARSGHSRLAGQEPSAATRHPAGPKSSRPQARKAKEDPSSSSSTPPSGDKKKKKKKKKRTKNQEAYANQEQRKTQSSAEWTRVGPKARPDAKSRASKLRTPRSSAVILTLQPGAEERGATYAKVIAAAKARINAADIGAQGVRLRKAATGGRLFEFPGASSAEKADSLARKLREVLGDEVVRVSRPTKSVDLRITGLDDSVTSAEVIAAVATVGGCPVEQVRSGEVVSGYDGLGAVLVHCPVAAAKKVVAGGRLLVGWVSAQVKLLDARPLMCYRCLAPGHMGAQCKAGVDRSGLCYRCGRPGHKARECSATPHCVVCAADGRTAKHRVGSKSCVSPSEGQEEEREGRPGY</sequence>
<gene>
    <name evidence="5" type="primary">jg7360</name>
    <name evidence="5" type="ORF">PAEG_LOCUS8289</name>
</gene>
<keyword evidence="6" id="KW-1185">Reference proteome</keyword>
<dbReference type="PROSITE" id="PS50158">
    <property type="entry name" value="ZF_CCHC"/>
    <property type="match status" value="2"/>
</dbReference>
<feature type="region of interest" description="Disordered" evidence="3">
    <location>
        <begin position="55"/>
        <end position="180"/>
    </location>
</feature>
<evidence type="ECO:0000259" key="4">
    <source>
        <dbReference type="PROSITE" id="PS50158"/>
    </source>
</evidence>
<evidence type="ECO:0000313" key="5">
    <source>
        <dbReference type="EMBL" id="CAH2228329.1"/>
    </source>
</evidence>
<dbReference type="SMART" id="SM00343">
    <property type="entry name" value="ZnF_C2HC"/>
    <property type="match status" value="2"/>
</dbReference>
<dbReference type="GO" id="GO:0008270">
    <property type="term" value="F:zinc ion binding"/>
    <property type="evidence" value="ECO:0007669"/>
    <property type="project" value="UniProtKB-KW"/>
</dbReference>
<dbReference type="Proteomes" id="UP000838756">
    <property type="component" value="Unassembled WGS sequence"/>
</dbReference>
<protein>
    <submittedName>
        <fullName evidence="5">Jg7360 protein</fullName>
    </submittedName>
</protein>
<dbReference type="OrthoDB" id="7490362at2759"/>
<feature type="region of interest" description="Disordered" evidence="3">
    <location>
        <begin position="730"/>
        <end position="751"/>
    </location>
</feature>
<comment type="caution">
    <text evidence="5">The sequence shown here is derived from an EMBL/GenBank/DDBJ whole genome shotgun (WGS) entry which is preliminary data.</text>
</comment>
<dbReference type="GO" id="GO:0003676">
    <property type="term" value="F:nucleic acid binding"/>
    <property type="evidence" value="ECO:0007669"/>
    <property type="project" value="InterPro"/>
</dbReference>
<dbReference type="SUPFAM" id="SSF57756">
    <property type="entry name" value="Retrovirus zinc finger-like domains"/>
    <property type="match status" value="1"/>
</dbReference>
<keyword evidence="1" id="KW-0479">Metal-binding</keyword>
<feature type="domain" description="CCHC-type" evidence="4">
    <location>
        <begin position="696"/>
        <end position="709"/>
    </location>
</feature>
<dbReference type="Pfam" id="PF00098">
    <property type="entry name" value="zf-CCHC"/>
    <property type="match status" value="1"/>
</dbReference>
<keyword evidence="1" id="KW-0863">Zinc-finger</keyword>
<feature type="region of interest" description="Disordered" evidence="3">
    <location>
        <begin position="318"/>
        <end position="501"/>
    </location>
</feature>
<evidence type="ECO:0000256" key="2">
    <source>
        <dbReference type="SAM" id="Coils"/>
    </source>
</evidence>
<feature type="compositionally biased region" description="Basic and acidic residues" evidence="3">
    <location>
        <begin position="55"/>
        <end position="75"/>
    </location>
</feature>
<dbReference type="EMBL" id="CAKXAJ010024000">
    <property type="protein sequence ID" value="CAH2228329.1"/>
    <property type="molecule type" value="Genomic_DNA"/>
</dbReference>
<name>A0A8S4QZJ3_9NEOP</name>
<feature type="non-terminal residue" evidence="5">
    <location>
        <position position="751"/>
    </location>
</feature>
<feature type="compositionally biased region" description="Polar residues" evidence="3">
    <location>
        <begin position="463"/>
        <end position="479"/>
    </location>
</feature>
<evidence type="ECO:0000313" key="6">
    <source>
        <dbReference type="Proteomes" id="UP000838756"/>
    </source>
</evidence>
<keyword evidence="2" id="KW-0175">Coiled coil</keyword>
<proteinExistence type="predicted"/>
<evidence type="ECO:0000256" key="1">
    <source>
        <dbReference type="PROSITE-ProRule" id="PRU00047"/>
    </source>
</evidence>
<organism evidence="5 6">
    <name type="scientific">Pararge aegeria aegeria</name>
    <dbReference type="NCBI Taxonomy" id="348720"/>
    <lineage>
        <taxon>Eukaryota</taxon>
        <taxon>Metazoa</taxon>
        <taxon>Ecdysozoa</taxon>
        <taxon>Arthropoda</taxon>
        <taxon>Hexapoda</taxon>
        <taxon>Insecta</taxon>
        <taxon>Pterygota</taxon>
        <taxon>Neoptera</taxon>
        <taxon>Endopterygota</taxon>
        <taxon>Lepidoptera</taxon>
        <taxon>Glossata</taxon>
        <taxon>Ditrysia</taxon>
        <taxon>Papilionoidea</taxon>
        <taxon>Nymphalidae</taxon>
        <taxon>Satyrinae</taxon>
        <taxon>Satyrini</taxon>
        <taxon>Parargina</taxon>
        <taxon>Pararge</taxon>
    </lineage>
</organism>
<keyword evidence="1" id="KW-0862">Zinc</keyword>
<dbReference type="InterPro" id="IPR036875">
    <property type="entry name" value="Znf_CCHC_sf"/>
</dbReference>
<feature type="domain" description="CCHC-type" evidence="4">
    <location>
        <begin position="673"/>
        <end position="687"/>
    </location>
</feature>
<dbReference type="InterPro" id="IPR001878">
    <property type="entry name" value="Znf_CCHC"/>
</dbReference>
<evidence type="ECO:0000256" key="3">
    <source>
        <dbReference type="SAM" id="MobiDB-lite"/>
    </source>
</evidence>
<feature type="compositionally biased region" description="Basic residues" evidence="3">
    <location>
        <begin position="450"/>
        <end position="460"/>
    </location>
</feature>
<reference evidence="5" key="1">
    <citation type="submission" date="2022-03" db="EMBL/GenBank/DDBJ databases">
        <authorList>
            <person name="Lindestad O."/>
        </authorList>
    </citation>
    <scope>NUCLEOTIDE SEQUENCE</scope>
</reference>
<dbReference type="Gene3D" id="4.10.60.10">
    <property type="entry name" value="Zinc finger, CCHC-type"/>
    <property type="match status" value="1"/>
</dbReference>
<dbReference type="AlphaFoldDB" id="A0A8S4QZJ3"/>
<feature type="coiled-coil region" evidence="2">
    <location>
        <begin position="180"/>
        <end position="207"/>
    </location>
</feature>
<accession>A0A8S4QZJ3</accession>